<evidence type="ECO:0000313" key="4">
    <source>
        <dbReference type="EMBL" id="BBX98917.1"/>
    </source>
</evidence>
<organism evidence="4 5">
    <name type="scientific">Mycobacterium lacus</name>
    <dbReference type="NCBI Taxonomy" id="169765"/>
    <lineage>
        <taxon>Bacteria</taxon>
        <taxon>Bacillati</taxon>
        <taxon>Actinomycetota</taxon>
        <taxon>Actinomycetes</taxon>
        <taxon>Mycobacteriales</taxon>
        <taxon>Mycobacteriaceae</taxon>
        <taxon>Mycobacterium</taxon>
    </lineage>
</organism>
<evidence type="ECO:0000259" key="3">
    <source>
        <dbReference type="PROSITE" id="PS51740"/>
    </source>
</evidence>
<reference evidence="4 5" key="1">
    <citation type="journal article" date="2019" name="Emerg. Microbes Infect.">
        <title>Comprehensive subspecies identification of 175 nontuberculous mycobacteria species based on 7547 genomic profiles.</title>
        <authorList>
            <person name="Matsumoto Y."/>
            <person name="Kinjo T."/>
            <person name="Motooka D."/>
            <person name="Nabeya D."/>
            <person name="Jung N."/>
            <person name="Uechi K."/>
            <person name="Horii T."/>
            <person name="Iida T."/>
            <person name="Fujita J."/>
            <person name="Nakamura S."/>
        </authorList>
    </citation>
    <scope>NUCLEOTIDE SEQUENCE [LARGE SCALE GENOMIC DNA]</scope>
    <source>
        <strain evidence="4 5">JCM 15657</strain>
    </source>
</reference>
<dbReference type="KEGG" id="mlj:MLAC_42110"/>
<keyword evidence="2" id="KW-1133">Transmembrane helix</keyword>
<feature type="domain" description="SpoVT-AbrB" evidence="3">
    <location>
        <begin position="24"/>
        <end position="69"/>
    </location>
</feature>
<gene>
    <name evidence="4" type="ORF">MLAC_42110</name>
</gene>
<dbReference type="InterPro" id="IPR007159">
    <property type="entry name" value="SpoVT-AbrB_dom"/>
</dbReference>
<dbReference type="PROSITE" id="PS51740">
    <property type="entry name" value="SPOVT_ABRB"/>
    <property type="match status" value="1"/>
</dbReference>
<dbReference type="InterPro" id="IPR037914">
    <property type="entry name" value="SpoVT-AbrB_sf"/>
</dbReference>
<keyword evidence="2" id="KW-0812">Transmembrane</keyword>
<dbReference type="Gene3D" id="2.10.260.10">
    <property type="match status" value="1"/>
</dbReference>
<dbReference type="SMART" id="SM00966">
    <property type="entry name" value="SpoVT_AbrB"/>
    <property type="match status" value="1"/>
</dbReference>
<keyword evidence="5" id="KW-1185">Reference proteome</keyword>
<protein>
    <recommendedName>
        <fullName evidence="3">SpoVT-AbrB domain-containing protein</fullName>
    </recommendedName>
</protein>
<feature type="transmembrane region" description="Helical" evidence="2">
    <location>
        <begin position="6"/>
        <end position="29"/>
    </location>
</feature>
<evidence type="ECO:0000256" key="2">
    <source>
        <dbReference type="SAM" id="Phobius"/>
    </source>
</evidence>
<dbReference type="NCBIfam" id="TIGR01439">
    <property type="entry name" value="lp_hng_hel_AbrB"/>
    <property type="match status" value="1"/>
</dbReference>
<sequence>MDGSTLPSYQLVGSVVPIWWYIHAMYVTVDRVGRMVIPKALRVALGITPDTELELIPDGSGLRIEPVRRHQRSIDTSDGLPILGNVEGAVLTDDDIRRLRDDIQR</sequence>
<name>A0A7I7NTQ4_9MYCO</name>
<accession>A0A7I7NTQ4</accession>
<keyword evidence="2" id="KW-0472">Membrane</keyword>
<dbReference type="Pfam" id="PF04014">
    <property type="entry name" value="MazE_antitoxin"/>
    <property type="match status" value="1"/>
</dbReference>
<dbReference type="AlphaFoldDB" id="A0A7I7NTQ4"/>
<evidence type="ECO:0000256" key="1">
    <source>
        <dbReference type="PROSITE-ProRule" id="PRU01076"/>
    </source>
</evidence>
<dbReference type="Proteomes" id="UP000466396">
    <property type="component" value="Chromosome"/>
</dbReference>
<evidence type="ECO:0000313" key="5">
    <source>
        <dbReference type="Proteomes" id="UP000466396"/>
    </source>
</evidence>
<dbReference type="SUPFAM" id="SSF89447">
    <property type="entry name" value="AbrB/MazE/MraZ-like"/>
    <property type="match status" value="1"/>
</dbReference>
<dbReference type="GO" id="GO:0003677">
    <property type="term" value="F:DNA binding"/>
    <property type="evidence" value="ECO:0007669"/>
    <property type="project" value="UniProtKB-UniRule"/>
</dbReference>
<dbReference type="EMBL" id="AP022581">
    <property type="protein sequence ID" value="BBX98917.1"/>
    <property type="molecule type" value="Genomic_DNA"/>
</dbReference>
<proteinExistence type="predicted"/>
<keyword evidence="1" id="KW-0238">DNA-binding</keyword>